<keyword evidence="1" id="KW-1133">Transmembrane helix</keyword>
<feature type="transmembrane region" description="Helical" evidence="1">
    <location>
        <begin position="12"/>
        <end position="33"/>
    </location>
</feature>
<dbReference type="Proteomes" id="UP000093962">
    <property type="component" value="Unassembled WGS sequence"/>
</dbReference>
<keyword evidence="1" id="KW-0812">Transmembrane</keyword>
<evidence type="ECO:0000313" key="3">
    <source>
        <dbReference type="Proteomes" id="UP000093962"/>
    </source>
</evidence>
<organism evidence="2 3">
    <name type="scientific">Mycolicibacterium mucogenicum</name>
    <name type="common">Mycobacterium mucogenicum</name>
    <dbReference type="NCBI Taxonomy" id="56689"/>
    <lineage>
        <taxon>Bacteria</taxon>
        <taxon>Bacillati</taxon>
        <taxon>Actinomycetota</taxon>
        <taxon>Actinomycetes</taxon>
        <taxon>Mycobacteriales</taxon>
        <taxon>Mycobacteriaceae</taxon>
        <taxon>Mycolicibacterium</taxon>
    </lineage>
</organism>
<sequence>MTKMSGWSSRDLAVGYIFGAISVVVVLVAVWGISRLPSDQKHAPTLIGNFAATPNGATLKAEDGREWFRSSNGAAGADLEVIAGKLTNKAVVDGTAAGYLSADLPGAVTTITAKFGFFGGDSTDGGSDARTGNGAAIILVHTDPPPKSGNPMAHLTSPCHVAITPTNIDFGVINDSRLDTLDSVKFDKPLDSGKEYEVNIEINYETGIAKISGPDGRSRVHSDPRISSNRGSIVSFEVYQKNAATDDRSYFTYVEAG</sequence>
<evidence type="ECO:0000256" key="1">
    <source>
        <dbReference type="SAM" id="Phobius"/>
    </source>
</evidence>
<name>A0A1A0MP15_MYCMU</name>
<gene>
    <name evidence="2" type="ORF">A5642_22505</name>
</gene>
<protein>
    <submittedName>
        <fullName evidence="2">Uncharacterized protein</fullName>
    </submittedName>
</protein>
<dbReference type="RefSeq" id="WP_064859334.1">
    <property type="nucleotide sequence ID" value="NZ_LZSF01000145.1"/>
</dbReference>
<dbReference type="AlphaFoldDB" id="A0A1A0MP15"/>
<evidence type="ECO:0000313" key="2">
    <source>
        <dbReference type="EMBL" id="OBA86513.1"/>
    </source>
</evidence>
<keyword evidence="1" id="KW-0472">Membrane</keyword>
<dbReference type="EMBL" id="LZSF01000145">
    <property type="protein sequence ID" value="OBA86513.1"/>
    <property type="molecule type" value="Genomic_DNA"/>
</dbReference>
<reference evidence="2 3" key="1">
    <citation type="submission" date="2016-06" db="EMBL/GenBank/DDBJ databases">
        <authorList>
            <person name="Kjaerup R.B."/>
            <person name="Dalgaard T.S."/>
            <person name="Juul-Madsen H.R."/>
        </authorList>
    </citation>
    <scope>NUCLEOTIDE SEQUENCE [LARGE SCALE GENOMIC DNA]</scope>
    <source>
        <strain evidence="2 3">1199456.5</strain>
    </source>
</reference>
<accession>A0A1A0MP15</accession>
<proteinExistence type="predicted"/>
<comment type="caution">
    <text evidence="2">The sequence shown here is derived from an EMBL/GenBank/DDBJ whole genome shotgun (WGS) entry which is preliminary data.</text>
</comment>